<organism evidence="1 2">
    <name type="scientific">Dreissena polymorpha</name>
    <name type="common">Zebra mussel</name>
    <name type="synonym">Mytilus polymorpha</name>
    <dbReference type="NCBI Taxonomy" id="45954"/>
    <lineage>
        <taxon>Eukaryota</taxon>
        <taxon>Metazoa</taxon>
        <taxon>Spiralia</taxon>
        <taxon>Lophotrochozoa</taxon>
        <taxon>Mollusca</taxon>
        <taxon>Bivalvia</taxon>
        <taxon>Autobranchia</taxon>
        <taxon>Heteroconchia</taxon>
        <taxon>Euheterodonta</taxon>
        <taxon>Imparidentia</taxon>
        <taxon>Neoheterodontei</taxon>
        <taxon>Myida</taxon>
        <taxon>Dreissenoidea</taxon>
        <taxon>Dreissenidae</taxon>
        <taxon>Dreissena</taxon>
    </lineage>
</organism>
<dbReference type="EMBL" id="JAIWYP010000005">
    <property type="protein sequence ID" value="KAH3827815.1"/>
    <property type="molecule type" value="Genomic_DNA"/>
</dbReference>
<comment type="caution">
    <text evidence="1">The sequence shown here is derived from an EMBL/GenBank/DDBJ whole genome shotgun (WGS) entry which is preliminary data.</text>
</comment>
<gene>
    <name evidence="1" type="ORF">DPMN_129758</name>
</gene>
<reference evidence="1" key="1">
    <citation type="journal article" date="2019" name="bioRxiv">
        <title>The Genome of the Zebra Mussel, Dreissena polymorpha: A Resource for Invasive Species Research.</title>
        <authorList>
            <person name="McCartney M.A."/>
            <person name="Auch B."/>
            <person name="Kono T."/>
            <person name="Mallez S."/>
            <person name="Zhang Y."/>
            <person name="Obille A."/>
            <person name="Becker A."/>
            <person name="Abrahante J.E."/>
            <person name="Garbe J."/>
            <person name="Badalamenti J.P."/>
            <person name="Herman A."/>
            <person name="Mangelson H."/>
            <person name="Liachko I."/>
            <person name="Sullivan S."/>
            <person name="Sone E.D."/>
            <person name="Koren S."/>
            <person name="Silverstein K.A.T."/>
            <person name="Beckman K.B."/>
            <person name="Gohl D.M."/>
        </authorList>
    </citation>
    <scope>NUCLEOTIDE SEQUENCE</scope>
    <source>
        <strain evidence="1">Duluth1</strain>
        <tissue evidence="1">Whole animal</tissue>
    </source>
</reference>
<name>A0A9D4H3D8_DREPO</name>
<dbReference type="Proteomes" id="UP000828390">
    <property type="component" value="Unassembled WGS sequence"/>
</dbReference>
<dbReference type="AlphaFoldDB" id="A0A9D4H3D8"/>
<reference evidence="1" key="2">
    <citation type="submission" date="2020-11" db="EMBL/GenBank/DDBJ databases">
        <authorList>
            <person name="McCartney M.A."/>
            <person name="Auch B."/>
            <person name="Kono T."/>
            <person name="Mallez S."/>
            <person name="Becker A."/>
            <person name="Gohl D.M."/>
            <person name="Silverstein K.A.T."/>
            <person name="Koren S."/>
            <person name="Bechman K.B."/>
            <person name="Herman A."/>
            <person name="Abrahante J.E."/>
            <person name="Garbe J."/>
        </authorList>
    </citation>
    <scope>NUCLEOTIDE SEQUENCE</scope>
    <source>
        <strain evidence="1">Duluth1</strain>
        <tissue evidence="1">Whole animal</tissue>
    </source>
</reference>
<keyword evidence="2" id="KW-1185">Reference proteome</keyword>
<protein>
    <submittedName>
        <fullName evidence="1">Uncharacterized protein</fullName>
    </submittedName>
</protein>
<accession>A0A9D4H3D8</accession>
<evidence type="ECO:0000313" key="2">
    <source>
        <dbReference type="Proteomes" id="UP000828390"/>
    </source>
</evidence>
<sequence length="110" mass="12764">MSSHLILARDLVWPSTSFLQASWFWASLSSCPHVLSICFESLSRARCQVFLWRPLYGVPGEILPCRIGHRLPKDVIVRCRKRCGPTSFFIRFSIIRLNTFRRMENSVIPP</sequence>
<evidence type="ECO:0000313" key="1">
    <source>
        <dbReference type="EMBL" id="KAH3827815.1"/>
    </source>
</evidence>
<proteinExistence type="predicted"/>